<dbReference type="InterPro" id="IPR012327">
    <property type="entry name" value="MeTrfase_D12"/>
</dbReference>
<dbReference type="GO" id="GO:0006298">
    <property type="term" value="P:mismatch repair"/>
    <property type="evidence" value="ECO:0007669"/>
    <property type="project" value="TreeGrafter"/>
</dbReference>
<accession>A0A256A684</accession>
<dbReference type="PANTHER" id="PTHR30481">
    <property type="entry name" value="DNA ADENINE METHYLASE"/>
    <property type="match status" value="1"/>
</dbReference>
<evidence type="ECO:0000256" key="2">
    <source>
        <dbReference type="ARBA" id="ARBA00022679"/>
    </source>
</evidence>
<dbReference type="EMBL" id="NOXV01000042">
    <property type="protein sequence ID" value="OYQ49268.1"/>
    <property type="molecule type" value="Genomic_DNA"/>
</dbReference>
<dbReference type="Gene3D" id="3.40.50.150">
    <property type="entry name" value="Vaccinia Virus protein VP39"/>
    <property type="match status" value="2"/>
</dbReference>
<comment type="caution">
    <text evidence="4">The sequence shown here is derived from an EMBL/GenBank/DDBJ whole genome shotgun (WGS) entry which is preliminary data.</text>
</comment>
<protein>
    <submittedName>
        <fullName evidence="4">DNA methyltransferase</fullName>
    </submittedName>
</protein>
<dbReference type="GO" id="GO:0009007">
    <property type="term" value="F:site-specific DNA-methyltransferase (adenine-specific) activity"/>
    <property type="evidence" value="ECO:0007669"/>
    <property type="project" value="UniProtKB-EC"/>
</dbReference>
<keyword evidence="5" id="KW-1185">Reference proteome</keyword>
<keyword evidence="1 4" id="KW-0489">Methyltransferase</keyword>
<gene>
    <name evidence="4" type="ORF">CHU92_00365</name>
</gene>
<sequence length="302" mass="34632">MGEQLTIFEKGTVKKQQTQVVNVASVPQRSPFRYPGGKTWLIPTVREWLRQDNNKKSLIEPFAGGGIVSLTAAFENLADHITMVELDEEVAAVWEIILNGKNEWLADRILNFELSHENVNKELSNPNKEIKDIAFCTILKNRVFHGGIIAKGSGMLKNGENGKGIASRWYAKTLADRIRAINFIKHKIQFLQTDAFKVIEQNSDNRNAYFFIDPPYTIAGKRLYTYFDIDHEQLFYLTSKIQGKFMLTYDDTEEIRALANKYHLAFRTIPMKTTHHLEKNEIIISDNFDWWTRTTGANSGLA</sequence>
<dbReference type="GO" id="GO:0043565">
    <property type="term" value="F:sequence-specific DNA binding"/>
    <property type="evidence" value="ECO:0007669"/>
    <property type="project" value="TreeGrafter"/>
</dbReference>
<proteinExistence type="predicted"/>
<evidence type="ECO:0000313" key="5">
    <source>
        <dbReference type="Proteomes" id="UP000216605"/>
    </source>
</evidence>
<dbReference type="GO" id="GO:0032259">
    <property type="term" value="P:methylation"/>
    <property type="evidence" value="ECO:0007669"/>
    <property type="project" value="UniProtKB-KW"/>
</dbReference>
<evidence type="ECO:0000256" key="1">
    <source>
        <dbReference type="ARBA" id="ARBA00022603"/>
    </source>
</evidence>
<dbReference type="RefSeq" id="WP_094411475.1">
    <property type="nucleotide sequence ID" value="NZ_NOXV01000042.1"/>
</dbReference>
<evidence type="ECO:0000313" key="4">
    <source>
        <dbReference type="EMBL" id="OYQ49268.1"/>
    </source>
</evidence>
<organism evidence="4 5">
    <name type="scientific">Flavobacterium cyanobacteriorum</name>
    <dbReference type="NCBI Taxonomy" id="2022802"/>
    <lineage>
        <taxon>Bacteria</taxon>
        <taxon>Pseudomonadati</taxon>
        <taxon>Bacteroidota</taxon>
        <taxon>Flavobacteriia</taxon>
        <taxon>Flavobacteriales</taxon>
        <taxon>Flavobacteriaceae</taxon>
        <taxon>Flavobacterium</taxon>
    </lineage>
</organism>
<dbReference type="InterPro" id="IPR029063">
    <property type="entry name" value="SAM-dependent_MTases_sf"/>
</dbReference>
<dbReference type="GO" id="GO:1904047">
    <property type="term" value="F:S-adenosyl-L-methionine binding"/>
    <property type="evidence" value="ECO:0007669"/>
    <property type="project" value="TreeGrafter"/>
</dbReference>
<dbReference type="OrthoDB" id="9805629at2"/>
<dbReference type="PRINTS" id="PR00505">
    <property type="entry name" value="D12N6MTFRASE"/>
</dbReference>
<keyword evidence="3" id="KW-0949">S-adenosyl-L-methionine</keyword>
<dbReference type="SUPFAM" id="SSF53335">
    <property type="entry name" value="S-adenosyl-L-methionine-dependent methyltransferases"/>
    <property type="match status" value="1"/>
</dbReference>
<name>A0A256A684_9FLAO</name>
<evidence type="ECO:0000256" key="3">
    <source>
        <dbReference type="ARBA" id="ARBA00022691"/>
    </source>
</evidence>
<reference evidence="4 5" key="1">
    <citation type="submission" date="2017-07" db="EMBL/GenBank/DDBJ databases">
        <title>Flavobacterium cyanobacteriorum sp. nov., isolated from cyanobacterial aggregates in a eutrophic lake.</title>
        <authorList>
            <person name="Cai H."/>
        </authorList>
    </citation>
    <scope>NUCLEOTIDE SEQUENCE [LARGE SCALE GENOMIC DNA]</scope>
    <source>
        <strain evidence="4 5">TH021</strain>
    </source>
</reference>
<dbReference type="Pfam" id="PF02086">
    <property type="entry name" value="MethyltransfD12"/>
    <property type="match status" value="1"/>
</dbReference>
<dbReference type="GO" id="GO:0009307">
    <property type="term" value="P:DNA restriction-modification system"/>
    <property type="evidence" value="ECO:0007669"/>
    <property type="project" value="InterPro"/>
</dbReference>
<dbReference type="Proteomes" id="UP000216605">
    <property type="component" value="Unassembled WGS sequence"/>
</dbReference>
<dbReference type="PANTHER" id="PTHR30481:SF2">
    <property type="entry name" value="SITE-SPECIFIC DNA-METHYLTRANSFERASE (ADENINE-SPECIFIC)"/>
    <property type="match status" value="1"/>
</dbReference>
<dbReference type="AlphaFoldDB" id="A0A256A684"/>
<keyword evidence="2 4" id="KW-0808">Transferase</keyword>